<evidence type="ECO:0000256" key="6">
    <source>
        <dbReference type="ARBA" id="ARBA00022824"/>
    </source>
</evidence>
<dbReference type="GO" id="GO:0006633">
    <property type="term" value="P:fatty acid biosynthetic process"/>
    <property type="evidence" value="ECO:0007669"/>
    <property type="project" value="UniProtKB-KW"/>
</dbReference>
<evidence type="ECO:0000256" key="3">
    <source>
        <dbReference type="ARBA" id="ARBA00022516"/>
    </source>
</evidence>
<dbReference type="InterPro" id="IPR014430">
    <property type="entry name" value="Scs7"/>
</dbReference>
<evidence type="ECO:0000256" key="7">
    <source>
        <dbReference type="ARBA" id="ARBA00022832"/>
    </source>
</evidence>
<keyword evidence="7" id="KW-0276">Fatty acid metabolism</keyword>
<dbReference type="RefSeq" id="WP_160645820.1">
    <property type="nucleotide sequence ID" value="NZ_SIJB01000020.1"/>
</dbReference>
<keyword evidence="12 14" id="KW-0472">Membrane</keyword>
<keyword evidence="6" id="KW-0256">Endoplasmic reticulum</keyword>
<feature type="domain" description="Fatty acid hydroxylase" evidence="15">
    <location>
        <begin position="41"/>
        <end position="183"/>
    </location>
</feature>
<keyword evidence="10" id="KW-0560">Oxidoreductase</keyword>
<dbReference type="GO" id="GO:0005506">
    <property type="term" value="F:iron ion binding"/>
    <property type="evidence" value="ECO:0007669"/>
    <property type="project" value="InterPro"/>
</dbReference>
<sequence length="206" mass="24835">MMKYIKEFFSIRDIQITSITFLTLLLITVLNLTNGRLWIAMLLGIIGYAITEYLIHRFLFHMKPPRKNFLLNLMKRIHYHHHAHPNDLNLLFLPVWYSFPIFITAGIIVFLITFELLIAIAFTTGVLFYLLYYEWSHYVAHRPITPITPWGKFMKRMHLWHHYKNEQYWFGVTHPTFDVLFNTYKNEKKVEKSDTVRDLEKRDLKA</sequence>
<dbReference type="EMBL" id="SIJB01000020">
    <property type="protein sequence ID" value="NBI29021.1"/>
    <property type="molecule type" value="Genomic_DNA"/>
</dbReference>
<comment type="cofactor">
    <cofactor evidence="1">
        <name>Zn(2+)</name>
        <dbReference type="ChEBI" id="CHEBI:29105"/>
    </cofactor>
</comment>
<evidence type="ECO:0000256" key="2">
    <source>
        <dbReference type="ARBA" id="ARBA00004477"/>
    </source>
</evidence>
<accession>A0A6N9PZT7</accession>
<organism evidence="16 17">
    <name type="scientific">Chengkuizengella marina</name>
    <dbReference type="NCBI Taxonomy" id="2507566"/>
    <lineage>
        <taxon>Bacteria</taxon>
        <taxon>Bacillati</taxon>
        <taxon>Bacillota</taxon>
        <taxon>Bacilli</taxon>
        <taxon>Bacillales</taxon>
        <taxon>Paenibacillaceae</taxon>
        <taxon>Chengkuizengella</taxon>
    </lineage>
</organism>
<evidence type="ECO:0000256" key="14">
    <source>
        <dbReference type="SAM" id="Phobius"/>
    </source>
</evidence>
<evidence type="ECO:0000256" key="13">
    <source>
        <dbReference type="ARBA" id="ARBA00023160"/>
    </source>
</evidence>
<evidence type="ECO:0000259" key="15">
    <source>
        <dbReference type="Pfam" id="PF04116"/>
    </source>
</evidence>
<dbReference type="GO" id="GO:0080132">
    <property type="term" value="F:fatty acid 2-hydroxylase activity"/>
    <property type="evidence" value="ECO:0007669"/>
    <property type="project" value="InterPro"/>
</dbReference>
<evidence type="ECO:0000256" key="5">
    <source>
        <dbReference type="ARBA" id="ARBA00022723"/>
    </source>
</evidence>
<evidence type="ECO:0000256" key="4">
    <source>
        <dbReference type="ARBA" id="ARBA00022692"/>
    </source>
</evidence>
<feature type="transmembrane region" description="Helical" evidence="14">
    <location>
        <begin position="90"/>
        <end position="110"/>
    </location>
</feature>
<feature type="transmembrane region" description="Helical" evidence="14">
    <location>
        <begin position="12"/>
        <end position="32"/>
    </location>
</feature>
<dbReference type="PANTHER" id="PTHR12863">
    <property type="entry name" value="FATTY ACID HYDROXYLASE"/>
    <property type="match status" value="1"/>
</dbReference>
<evidence type="ECO:0000256" key="10">
    <source>
        <dbReference type="ARBA" id="ARBA00023002"/>
    </source>
</evidence>
<keyword evidence="3" id="KW-0444">Lipid biosynthesis</keyword>
<feature type="transmembrane region" description="Helical" evidence="14">
    <location>
        <begin position="116"/>
        <end position="133"/>
    </location>
</feature>
<dbReference type="AlphaFoldDB" id="A0A6N9PZT7"/>
<keyword evidence="9 14" id="KW-1133">Transmembrane helix</keyword>
<dbReference type="InterPro" id="IPR006694">
    <property type="entry name" value="Fatty_acid_hydroxylase"/>
</dbReference>
<protein>
    <submittedName>
        <fullName evidence="16">Fatty acid hydroxylase</fullName>
    </submittedName>
</protein>
<dbReference type="Proteomes" id="UP000448943">
    <property type="component" value="Unassembled WGS sequence"/>
</dbReference>
<reference evidence="16 17" key="1">
    <citation type="submission" date="2019-01" db="EMBL/GenBank/DDBJ databases">
        <title>Chengkuizengella sp. nov., isolated from deep-sea sediment of East Pacific Ocean.</title>
        <authorList>
            <person name="Yang J."/>
            <person name="Lai Q."/>
            <person name="Shao Z."/>
        </authorList>
    </citation>
    <scope>NUCLEOTIDE SEQUENCE [LARGE SCALE GENOMIC DNA]</scope>
    <source>
        <strain evidence="16 17">YPA3-1-1</strain>
    </source>
</reference>
<evidence type="ECO:0000256" key="1">
    <source>
        <dbReference type="ARBA" id="ARBA00001947"/>
    </source>
</evidence>
<evidence type="ECO:0000256" key="8">
    <source>
        <dbReference type="ARBA" id="ARBA00022833"/>
    </source>
</evidence>
<dbReference type="Pfam" id="PF04116">
    <property type="entry name" value="FA_hydroxylase"/>
    <property type="match status" value="1"/>
</dbReference>
<name>A0A6N9PZT7_9BACL</name>
<dbReference type="PANTHER" id="PTHR12863:SF1">
    <property type="entry name" value="FATTY ACID 2-HYDROXYLASE"/>
    <property type="match status" value="1"/>
</dbReference>
<evidence type="ECO:0000256" key="9">
    <source>
        <dbReference type="ARBA" id="ARBA00022989"/>
    </source>
</evidence>
<evidence type="ECO:0000313" key="16">
    <source>
        <dbReference type="EMBL" id="NBI29021.1"/>
    </source>
</evidence>
<proteinExistence type="predicted"/>
<keyword evidence="17" id="KW-1185">Reference proteome</keyword>
<comment type="caution">
    <text evidence="16">The sequence shown here is derived from an EMBL/GenBank/DDBJ whole genome shotgun (WGS) entry which is preliminary data.</text>
</comment>
<comment type="subcellular location">
    <subcellularLocation>
        <location evidence="2">Endoplasmic reticulum membrane</location>
        <topology evidence="2">Multi-pass membrane protein</topology>
    </subcellularLocation>
</comment>
<keyword evidence="8" id="KW-0862">Zinc</keyword>
<evidence type="ECO:0000256" key="12">
    <source>
        <dbReference type="ARBA" id="ARBA00023136"/>
    </source>
</evidence>
<dbReference type="OrthoDB" id="9784228at2"/>
<keyword evidence="11" id="KW-0443">Lipid metabolism</keyword>
<feature type="transmembrane region" description="Helical" evidence="14">
    <location>
        <begin position="38"/>
        <end position="60"/>
    </location>
</feature>
<dbReference type="GO" id="GO:0016020">
    <property type="term" value="C:membrane"/>
    <property type="evidence" value="ECO:0007669"/>
    <property type="project" value="InterPro"/>
</dbReference>
<keyword evidence="4 14" id="KW-0812">Transmembrane</keyword>
<keyword evidence="5" id="KW-0479">Metal-binding</keyword>
<evidence type="ECO:0000256" key="11">
    <source>
        <dbReference type="ARBA" id="ARBA00023098"/>
    </source>
</evidence>
<evidence type="ECO:0000313" key="17">
    <source>
        <dbReference type="Proteomes" id="UP000448943"/>
    </source>
</evidence>
<gene>
    <name evidence="16" type="ORF">ERL59_08620</name>
</gene>
<keyword evidence="13" id="KW-0275">Fatty acid biosynthesis</keyword>